<organism evidence="3 4">
    <name type="scientific">Stereocaulon virgatum</name>
    <dbReference type="NCBI Taxonomy" id="373712"/>
    <lineage>
        <taxon>Eukaryota</taxon>
        <taxon>Fungi</taxon>
        <taxon>Dikarya</taxon>
        <taxon>Ascomycota</taxon>
        <taxon>Pezizomycotina</taxon>
        <taxon>Lecanoromycetes</taxon>
        <taxon>OSLEUM clade</taxon>
        <taxon>Lecanoromycetidae</taxon>
        <taxon>Lecanorales</taxon>
        <taxon>Lecanorineae</taxon>
        <taxon>Stereocaulaceae</taxon>
        <taxon>Stereocaulon</taxon>
    </lineage>
</organism>
<name>A0ABR4AQ62_9LECA</name>
<reference evidence="3 4" key="1">
    <citation type="submission" date="2024-09" db="EMBL/GenBank/DDBJ databases">
        <title>Rethinking Asexuality: The Enigmatic Case of Functional Sexual Genes in Lepraria (Stereocaulaceae).</title>
        <authorList>
            <person name="Doellman M."/>
            <person name="Sun Y."/>
            <person name="Barcenas-Pena A."/>
            <person name="Lumbsch H.T."/>
            <person name="Grewe F."/>
        </authorList>
    </citation>
    <scope>NUCLEOTIDE SEQUENCE [LARGE SCALE GENOMIC DNA]</scope>
    <source>
        <strain evidence="3 4">Mercado 3170</strain>
    </source>
</reference>
<dbReference type="PANTHER" id="PTHR46404:SF1">
    <property type="entry name" value="DNA POLYMERASE IOTA"/>
    <property type="match status" value="1"/>
</dbReference>
<dbReference type="InterPro" id="IPR001126">
    <property type="entry name" value="UmuC"/>
</dbReference>
<evidence type="ECO:0000259" key="2">
    <source>
        <dbReference type="PROSITE" id="PS50173"/>
    </source>
</evidence>
<dbReference type="PROSITE" id="PS50173">
    <property type="entry name" value="UMUC"/>
    <property type="match status" value="1"/>
</dbReference>
<dbReference type="Gene3D" id="3.30.70.270">
    <property type="match status" value="1"/>
</dbReference>
<dbReference type="Pfam" id="PF00817">
    <property type="entry name" value="IMS"/>
    <property type="match status" value="1"/>
</dbReference>
<evidence type="ECO:0000256" key="1">
    <source>
        <dbReference type="SAM" id="MobiDB-lite"/>
    </source>
</evidence>
<protein>
    <recommendedName>
        <fullName evidence="2">UmuC domain-containing protein</fullName>
    </recommendedName>
</protein>
<evidence type="ECO:0000313" key="4">
    <source>
        <dbReference type="Proteomes" id="UP001590950"/>
    </source>
</evidence>
<dbReference type="Proteomes" id="UP001590950">
    <property type="component" value="Unassembled WGS sequence"/>
</dbReference>
<accession>A0ABR4AQ62</accession>
<feature type="domain" description="UmuC" evidence="2">
    <location>
        <begin position="14"/>
        <end position="270"/>
    </location>
</feature>
<dbReference type="Gene3D" id="3.30.1490.100">
    <property type="entry name" value="DNA polymerase, Y-family, little finger domain"/>
    <property type="match status" value="1"/>
</dbReference>
<gene>
    <name evidence="3" type="ORF">N7G274_000807</name>
</gene>
<evidence type="ECO:0000313" key="3">
    <source>
        <dbReference type="EMBL" id="KAL2046789.1"/>
    </source>
</evidence>
<dbReference type="Gene3D" id="3.40.1170.60">
    <property type="match status" value="1"/>
</dbReference>
<dbReference type="InterPro" id="IPR043128">
    <property type="entry name" value="Rev_trsase/Diguanyl_cyclase"/>
</dbReference>
<sequence length="632" mass="71377">MQVAAPKRYDGRIIIHFDYDCFYAAVFEREDPKLKSLPFAVQQKQIIVTCNYEARRRGLYKLQLVREARKKCPDVIIVLGEDLTRFRNASKDNYNFLRGYTWSNKVERLGFDEVFMDVTDIIDYNAALLNYNNLASSFFHLDRNDPTVGFSFDASHVFGHIFPVAFQASEVAAVPTDEPAWNDDRDLLLRLRLGSHLAQHLRHQLDEQKGYTSTVGISTNKIISKLVGNVNKPTGQTTLVPPYNPQCGKSESNVTKFLDNHDIGKIPGIGFKTAQTIRNHVLGRPAAFSAGLVYGPTEENVKVRDVRKFNGMGPQLLGRLLAGPGVPKDLGEKVWGLINGVDDAEVAKAKEVPQQISIEDSYLRLDEIEHITKELKMLSTSLIKRLRLDLTSALDPDDVEITSEEEDGAQVQVDSATTPRRWIAHPKVLRLSTRPRPPLKPDGTRSRTFKRISRSTNMPFFVFSFAHSVDLLANRLVEETLVPLFRKLHPEKSDWNLSLVNLCATNMSLTASDSKDGAGRDISRMFRRQDDVLREWKVEDVDIAPSDDSNDQRTPDDGDDRIEDEISHQDPLEHLPLGSQDLRTFTQESLRGKDEWDSDEEMQDAGEACSICGAAMPPYAMLAHERFHDLSD</sequence>
<comment type="caution">
    <text evidence="3">The sequence shown here is derived from an EMBL/GenBank/DDBJ whole genome shotgun (WGS) entry which is preliminary data.</text>
</comment>
<dbReference type="PANTHER" id="PTHR46404">
    <property type="entry name" value="DNA POLYMERASE IOTA"/>
    <property type="match status" value="1"/>
</dbReference>
<dbReference type="InterPro" id="IPR036775">
    <property type="entry name" value="DNA_pol_Y-fam_lit_finger_sf"/>
</dbReference>
<feature type="compositionally biased region" description="Basic and acidic residues" evidence="1">
    <location>
        <begin position="564"/>
        <end position="573"/>
    </location>
</feature>
<dbReference type="InterPro" id="IPR043502">
    <property type="entry name" value="DNA/RNA_pol_sf"/>
</dbReference>
<proteinExistence type="predicted"/>
<dbReference type="SUPFAM" id="SSF56672">
    <property type="entry name" value="DNA/RNA polymerases"/>
    <property type="match status" value="1"/>
</dbReference>
<feature type="region of interest" description="Disordered" evidence="1">
    <location>
        <begin position="539"/>
        <end position="580"/>
    </location>
</feature>
<dbReference type="EMBL" id="JBEFKJ010000003">
    <property type="protein sequence ID" value="KAL2046789.1"/>
    <property type="molecule type" value="Genomic_DNA"/>
</dbReference>
<keyword evidence="4" id="KW-1185">Reference proteome</keyword>